<feature type="binding site" evidence="15">
    <location>
        <begin position="82"/>
        <end position="83"/>
    </location>
    <ligand>
        <name>NAD(+)</name>
        <dbReference type="ChEBI" id="CHEBI:57540"/>
    </ligand>
</feature>
<evidence type="ECO:0000256" key="14">
    <source>
        <dbReference type="ARBA" id="ARBA00060881"/>
    </source>
</evidence>
<dbReference type="InterPro" id="IPR013839">
    <property type="entry name" value="DNAligase_adenylation"/>
</dbReference>
<protein>
    <recommendedName>
        <fullName evidence="3 15">DNA ligase</fullName>
        <ecNumber evidence="2 15">6.5.1.2</ecNumber>
    </recommendedName>
    <alternativeName>
        <fullName evidence="15">Polydeoxyribonucleotide synthase [NAD(+)]</fullName>
    </alternativeName>
</protein>
<dbReference type="Pfam" id="PF00533">
    <property type="entry name" value="BRCT"/>
    <property type="match status" value="1"/>
</dbReference>
<dbReference type="InterPro" id="IPR018239">
    <property type="entry name" value="DNA_ligase_AS"/>
</dbReference>
<dbReference type="Gene3D" id="2.40.50.140">
    <property type="entry name" value="Nucleic acid-binding proteins"/>
    <property type="match status" value="1"/>
</dbReference>
<dbReference type="InterPro" id="IPR001679">
    <property type="entry name" value="DNA_ligase"/>
</dbReference>
<evidence type="ECO:0000256" key="10">
    <source>
        <dbReference type="ARBA" id="ARBA00023027"/>
    </source>
</evidence>
<dbReference type="PIRSF" id="PIRSF001604">
    <property type="entry name" value="LigA"/>
    <property type="match status" value="1"/>
</dbReference>
<dbReference type="InterPro" id="IPR004149">
    <property type="entry name" value="Znf_DNAligase_C4"/>
</dbReference>
<evidence type="ECO:0000256" key="9">
    <source>
        <dbReference type="ARBA" id="ARBA00022842"/>
    </source>
</evidence>
<evidence type="ECO:0000256" key="13">
    <source>
        <dbReference type="ARBA" id="ARBA00034005"/>
    </source>
</evidence>
<dbReference type="NCBIfam" id="NF005932">
    <property type="entry name" value="PRK07956.1"/>
    <property type="match status" value="1"/>
</dbReference>
<feature type="binding site" evidence="15">
    <location>
        <begin position="34"/>
        <end position="38"/>
    </location>
    <ligand>
        <name>NAD(+)</name>
        <dbReference type="ChEBI" id="CHEBI:57540"/>
    </ligand>
</feature>
<dbReference type="PROSITE" id="PS01055">
    <property type="entry name" value="DNA_LIGASE_N1"/>
    <property type="match status" value="1"/>
</dbReference>
<feature type="binding site" evidence="15">
    <location>
        <position position="287"/>
    </location>
    <ligand>
        <name>NAD(+)</name>
        <dbReference type="ChEBI" id="CHEBI:57540"/>
    </ligand>
</feature>
<dbReference type="Gene3D" id="3.40.50.10190">
    <property type="entry name" value="BRCT domain"/>
    <property type="match status" value="1"/>
</dbReference>
<keyword evidence="5 15" id="KW-0235">DNA replication</keyword>
<feature type="binding site" evidence="15">
    <location>
        <position position="405"/>
    </location>
    <ligand>
        <name>Zn(2+)</name>
        <dbReference type="ChEBI" id="CHEBI:29105"/>
    </ligand>
</feature>
<feature type="active site" description="N6-AMP-lysine intermediate" evidence="15">
    <location>
        <position position="115"/>
    </location>
</feature>
<evidence type="ECO:0000256" key="1">
    <source>
        <dbReference type="ARBA" id="ARBA00004067"/>
    </source>
</evidence>
<dbReference type="SUPFAM" id="SSF52113">
    <property type="entry name" value="BRCT domain"/>
    <property type="match status" value="1"/>
</dbReference>
<comment type="caution">
    <text evidence="15">Lacks conserved residue(s) required for the propagation of feature annotation.</text>
</comment>
<keyword evidence="11 15" id="KW-0234">DNA repair</keyword>
<evidence type="ECO:0000313" key="19">
    <source>
        <dbReference type="EMBL" id="PSR33172.1"/>
    </source>
</evidence>
<keyword evidence="10 15" id="KW-0520">NAD</keyword>
<dbReference type="InterPro" id="IPR004150">
    <property type="entry name" value="NAD_DNA_ligase_OB"/>
</dbReference>
<dbReference type="Gene3D" id="1.10.287.610">
    <property type="entry name" value="Helix hairpin bin"/>
    <property type="match status" value="1"/>
</dbReference>
<dbReference type="FunFam" id="1.10.150.20:FF:000007">
    <property type="entry name" value="DNA ligase"/>
    <property type="match status" value="1"/>
</dbReference>
<dbReference type="PANTHER" id="PTHR23389:SF9">
    <property type="entry name" value="DNA LIGASE"/>
    <property type="match status" value="1"/>
</dbReference>
<accession>A0A2T2XFG1</accession>
<feature type="binding site" evidence="15">
    <location>
        <position position="311"/>
    </location>
    <ligand>
        <name>NAD(+)</name>
        <dbReference type="ChEBI" id="CHEBI:57540"/>
    </ligand>
</feature>
<comment type="similarity">
    <text evidence="14 15">Belongs to the NAD-dependent DNA ligase family. LigA subfamily.</text>
</comment>
<evidence type="ECO:0000256" key="4">
    <source>
        <dbReference type="ARBA" id="ARBA00022598"/>
    </source>
</evidence>
<dbReference type="GO" id="GO:0046872">
    <property type="term" value="F:metal ion binding"/>
    <property type="evidence" value="ECO:0007669"/>
    <property type="project" value="UniProtKB-KW"/>
</dbReference>
<dbReference type="Pfam" id="PF12826">
    <property type="entry name" value="HHH_2"/>
    <property type="match status" value="1"/>
</dbReference>
<evidence type="ECO:0000256" key="2">
    <source>
        <dbReference type="ARBA" id="ARBA00012722"/>
    </source>
</evidence>
<evidence type="ECO:0000256" key="12">
    <source>
        <dbReference type="ARBA" id="ARBA00023211"/>
    </source>
</evidence>
<keyword evidence="8 15" id="KW-0862">Zinc</keyword>
<dbReference type="SUPFAM" id="SSF56091">
    <property type="entry name" value="DNA ligase/mRNA capping enzyme, catalytic domain"/>
    <property type="match status" value="1"/>
</dbReference>
<name>A0A2T2XFG1_9FIRM</name>
<evidence type="ECO:0000256" key="11">
    <source>
        <dbReference type="ARBA" id="ARBA00023204"/>
    </source>
</evidence>
<dbReference type="EMBL" id="PXYW01000025">
    <property type="protein sequence ID" value="PSR33172.1"/>
    <property type="molecule type" value="Genomic_DNA"/>
</dbReference>
<dbReference type="GO" id="GO:0003677">
    <property type="term" value="F:DNA binding"/>
    <property type="evidence" value="ECO:0007669"/>
    <property type="project" value="InterPro"/>
</dbReference>
<dbReference type="Gene3D" id="1.10.150.20">
    <property type="entry name" value="5' to 3' exonuclease, C-terminal subdomain"/>
    <property type="match status" value="2"/>
</dbReference>
<keyword evidence="17" id="KW-0175">Coiled coil</keyword>
<dbReference type="PROSITE" id="PS01056">
    <property type="entry name" value="DNA_LIGASE_N2"/>
    <property type="match status" value="1"/>
</dbReference>
<feature type="binding site" evidence="15">
    <location>
        <position position="408"/>
    </location>
    <ligand>
        <name>Zn(2+)</name>
        <dbReference type="ChEBI" id="CHEBI:29105"/>
    </ligand>
</feature>
<dbReference type="HAMAP" id="MF_01588">
    <property type="entry name" value="DNA_ligase_A"/>
    <property type="match status" value="1"/>
</dbReference>
<dbReference type="InterPro" id="IPR003583">
    <property type="entry name" value="Hlx-hairpin-Hlx_DNA-bd_motif"/>
</dbReference>
<gene>
    <name evidence="15" type="primary">ligA</name>
    <name evidence="19" type="ORF">C7B46_10965</name>
</gene>
<sequence length="684" mass="75934">MKVDEARELVQSLREEIARHNRLYYEQDQPEISDAAYDQLVRELNRLEEQFPQLKSAVFESQVGGRPNPNLKSVTFERPVLSLGNLHNREELDDYYRKTADALQVSMVPLCCELKIDGLSIVVTYVAGRLTLGATRGDGARGEDVTANLSSIAAIPQVLREPVSVELRGEVYMSRSVFSSLNYSRSEAGLSLFANPRNAAAGSLRQLDPRITAERKLSAFFYEIRQGRESLGITSQVEALRAMARWGLPIESHYVLAKSLPEIYSYIDHWENARRQLDFDTDGLVLKVDDLPSHDVLGQTQKAPRWAMAYKFPPEEVLTQVQDILVSVGRTGTLTPTAVLDPVLVSGTTVSRASLHNWDIISERDVRIGDFVYIRKAGEIIPEVVRVELSLRSSHTEPFMPPSHCPECGSAVVRELGESAYRCTGGMGCPAQLRESIIHFASRDAMDIDGLGEKTVDLLLEQSLIHNVADLYRLTQEDLLPLPRFGEQLATNLLEGIEQSRHRPLSRLLFGLGIRFVGERVAGLLAKHFGTLDQLMAASGETLKEIPDVGERIAQSVIEFFAQPVNLQVIDELKQLGIQTVEPMTASVSGPLYGNTVVLTGTFEHWTRKQAENLVTQMGGRVSSSVSSKTSLVIYGADPGSKLTKAQDLHLNIMNEQDFVNWLANPLPISSKSNGEMEKSARNE</sequence>
<dbReference type="AlphaFoldDB" id="A0A2T2XFG1"/>
<feature type="binding site" evidence="15">
    <location>
        <position position="136"/>
    </location>
    <ligand>
        <name>NAD(+)</name>
        <dbReference type="ChEBI" id="CHEBI:57540"/>
    </ligand>
</feature>
<dbReference type="SMART" id="SM00292">
    <property type="entry name" value="BRCT"/>
    <property type="match status" value="1"/>
</dbReference>
<dbReference type="CDD" id="cd17748">
    <property type="entry name" value="BRCT_DNA_ligase_like"/>
    <property type="match status" value="1"/>
</dbReference>
<keyword evidence="7 15" id="KW-0227">DNA damage</keyword>
<dbReference type="Proteomes" id="UP000242972">
    <property type="component" value="Unassembled WGS sequence"/>
</dbReference>
<evidence type="ECO:0000256" key="8">
    <source>
        <dbReference type="ARBA" id="ARBA00022833"/>
    </source>
</evidence>
<dbReference type="SUPFAM" id="SSF47781">
    <property type="entry name" value="RuvA domain 2-like"/>
    <property type="match status" value="1"/>
</dbReference>
<dbReference type="CDD" id="cd00114">
    <property type="entry name" value="LIGANc"/>
    <property type="match status" value="1"/>
</dbReference>
<evidence type="ECO:0000256" key="6">
    <source>
        <dbReference type="ARBA" id="ARBA00022723"/>
    </source>
</evidence>
<reference evidence="19 20" key="1">
    <citation type="journal article" date="2014" name="BMC Genomics">
        <title>Comparison of environmental and isolate Sulfobacillus genomes reveals diverse carbon, sulfur, nitrogen, and hydrogen metabolisms.</title>
        <authorList>
            <person name="Justice N.B."/>
            <person name="Norman A."/>
            <person name="Brown C.T."/>
            <person name="Singh A."/>
            <person name="Thomas B.C."/>
            <person name="Banfield J.F."/>
        </authorList>
    </citation>
    <scope>NUCLEOTIDE SEQUENCE [LARGE SCALE GENOMIC DNA]</scope>
    <source>
        <strain evidence="19">AMDSBA4</strain>
    </source>
</reference>
<dbReference type="SUPFAM" id="SSF50249">
    <property type="entry name" value="Nucleic acid-binding proteins"/>
    <property type="match status" value="1"/>
</dbReference>
<dbReference type="InterPro" id="IPR041663">
    <property type="entry name" value="DisA/LigA_HHH"/>
</dbReference>
<keyword evidence="4 15" id="KW-0436">Ligase</keyword>
<proteinExistence type="inferred from homology"/>
<evidence type="ECO:0000256" key="15">
    <source>
        <dbReference type="HAMAP-Rule" id="MF_01588"/>
    </source>
</evidence>
<feature type="coiled-coil region" evidence="17">
    <location>
        <begin position="3"/>
        <end position="57"/>
    </location>
</feature>
<keyword evidence="9 15" id="KW-0460">Magnesium</keyword>
<evidence type="ECO:0000256" key="16">
    <source>
        <dbReference type="RuleBase" id="RU000618"/>
    </source>
</evidence>
<keyword evidence="6 15" id="KW-0479">Metal-binding</keyword>
<evidence type="ECO:0000256" key="17">
    <source>
        <dbReference type="SAM" id="Coils"/>
    </source>
</evidence>
<dbReference type="PANTHER" id="PTHR23389">
    <property type="entry name" value="CHROMOSOME TRANSMISSION FIDELITY FACTOR 18"/>
    <property type="match status" value="1"/>
</dbReference>
<comment type="caution">
    <text evidence="19">The sequence shown here is derived from an EMBL/GenBank/DDBJ whole genome shotgun (WGS) entry which is preliminary data.</text>
</comment>
<dbReference type="NCBIfam" id="TIGR00575">
    <property type="entry name" value="dnlj"/>
    <property type="match status" value="1"/>
</dbReference>
<dbReference type="GO" id="GO:0003911">
    <property type="term" value="F:DNA ligase (NAD+) activity"/>
    <property type="evidence" value="ECO:0007669"/>
    <property type="project" value="UniProtKB-UniRule"/>
</dbReference>
<dbReference type="Pfam" id="PF03119">
    <property type="entry name" value="DNA_ligase_ZBD"/>
    <property type="match status" value="1"/>
</dbReference>
<dbReference type="InterPro" id="IPR012340">
    <property type="entry name" value="NA-bd_OB-fold"/>
</dbReference>
<feature type="binding site" evidence="15">
    <location>
        <position position="113"/>
    </location>
    <ligand>
        <name>NAD(+)</name>
        <dbReference type="ChEBI" id="CHEBI:57540"/>
    </ligand>
</feature>
<dbReference type="PROSITE" id="PS50172">
    <property type="entry name" value="BRCT"/>
    <property type="match status" value="1"/>
</dbReference>
<dbReference type="Pfam" id="PF01653">
    <property type="entry name" value="DNA_ligase_aden"/>
    <property type="match status" value="1"/>
</dbReference>
<evidence type="ECO:0000256" key="5">
    <source>
        <dbReference type="ARBA" id="ARBA00022705"/>
    </source>
</evidence>
<dbReference type="InterPro" id="IPR013840">
    <property type="entry name" value="DNAligase_N"/>
</dbReference>
<evidence type="ECO:0000259" key="18">
    <source>
        <dbReference type="PROSITE" id="PS50172"/>
    </source>
</evidence>
<dbReference type="Pfam" id="PF14520">
    <property type="entry name" value="HHH_5"/>
    <property type="match status" value="1"/>
</dbReference>
<comment type="cofactor">
    <cofactor evidence="15">
        <name>Mg(2+)</name>
        <dbReference type="ChEBI" id="CHEBI:18420"/>
    </cofactor>
    <cofactor evidence="15">
        <name>Mn(2+)</name>
        <dbReference type="ChEBI" id="CHEBI:29035"/>
    </cofactor>
</comment>
<dbReference type="GO" id="GO:0006260">
    <property type="term" value="P:DNA replication"/>
    <property type="evidence" value="ECO:0007669"/>
    <property type="project" value="UniProtKB-KW"/>
</dbReference>
<comment type="function">
    <text evidence="1 15">DNA ligase that catalyzes the formation of phosphodiester linkages between 5'-phosphoryl and 3'-hydroxyl groups in double-stranded DNA using NAD as a coenzyme and as the energy source for the reaction. It is essential for DNA replication and repair of damaged DNA.</text>
</comment>
<feature type="binding site" evidence="15">
    <location>
        <position position="429"/>
    </location>
    <ligand>
        <name>Zn(2+)</name>
        <dbReference type="ChEBI" id="CHEBI:29105"/>
    </ligand>
</feature>
<dbReference type="GO" id="GO:0006281">
    <property type="term" value="P:DNA repair"/>
    <property type="evidence" value="ECO:0007669"/>
    <property type="project" value="UniProtKB-KW"/>
</dbReference>
<evidence type="ECO:0000256" key="3">
    <source>
        <dbReference type="ARBA" id="ARBA00013308"/>
    </source>
</evidence>
<dbReference type="Pfam" id="PF22745">
    <property type="entry name" value="Nlig-Ia"/>
    <property type="match status" value="1"/>
</dbReference>
<dbReference type="FunFam" id="1.10.150.20:FF:000006">
    <property type="entry name" value="DNA ligase"/>
    <property type="match status" value="1"/>
</dbReference>
<dbReference type="GO" id="GO:0005829">
    <property type="term" value="C:cytosol"/>
    <property type="evidence" value="ECO:0007669"/>
    <property type="project" value="TreeGrafter"/>
</dbReference>
<dbReference type="InterPro" id="IPR033136">
    <property type="entry name" value="DNA_ligase_CS"/>
</dbReference>
<comment type="catalytic activity">
    <reaction evidence="13 15 16">
        <text>NAD(+) + (deoxyribonucleotide)n-3'-hydroxyl + 5'-phospho-(deoxyribonucleotide)m = (deoxyribonucleotide)n+m + AMP + beta-nicotinamide D-nucleotide.</text>
        <dbReference type="EC" id="6.5.1.2"/>
    </reaction>
</comment>
<dbReference type="InterPro" id="IPR036420">
    <property type="entry name" value="BRCT_dom_sf"/>
</dbReference>
<dbReference type="EC" id="6.5.1.2" evidence="2 15"/>
<dbReference type="SMART" id="SM00278">
    <property type="entry name" value="HhH1"/>
    <property type="match status" value="3"/>
</dbReference>
<keyword evidence="12 15" id="KW-0464">Manganese</keyword>
<dbReference type="InterPro" id="IPR001357">
    <property type="entry name" value="BRCT_dom"/>
</dbReference>
<dbReference type="FunFam" id="2.40.50.140:FF:000012">
    <property type="entry name" value="DNA ligase"/>
    <property type="match status" value="1"/>
</dbReference>
<feature type="domain" description="BRCT" evidence="18">
    <location>
        <begin position="587"/>
        <end position="663"/>
    </location>
</feature>
<dbReference type="SMART" id="SM00532">
    <property type="entry name" value="LIGANc"/>
    <property type="match status" value="1"/>
</dbReference>
<dbReference type="Gene3D" id="3.30.470.30">
    <property type="entry name" value="DNA ligase/mRNA capping enzyme"/>
    <property type="match status" value="1"/>
</dbReference>
<feature type="binding site" evidence="15">
    <location>
        <position position="170"/>
    </location>
    <ligand>
        <name>NAD(+)</name>
        <dbReference type="ChEBI" id="CHEBI:57540"/>
    </ligand>
</feature>
<dbReference type="InterPro" id="IPR010994">
    <property type="entry name" value="RuvA_2-like"/>
</dbReference>
<evidence type="ECO:0000256" key="7">
    <source>
        <dbReference type="ARBA" id="ARBA00022763"/>
    </source>
</evidence>
<dbReference type="Pfam" id="PF03120">
    <property type="entry name" value="OB_DNA_ligase"/>
    <property type="match status" value="1"/>
</dbReference>
<evidence type="ECO:0000313" key="20">
    <source>
        <dbReference type="Proteomes" id="UP000242972"/>
    </source>
</evidence>
<dbReference type="Gene3D" id="6.20.10.30">
    <property type="match status" value="1"/>
</dbReference>
<organism evidence="19 20">
    <name type="scientific">Sulfobacillus benefaciens</name>
    <dbReference type="NCBI Taxonomy" id="453960"/>
    <lineage>
        <taxon>Bacteria</taxon>
        <taxon>Bacillati</taxon>
        <taxon>Bacillota</taxon>
        <taxon>Clostridia</taxon>
        <taxon>Eubacteriales</taxon>
        <taxon>Clostridiales Family XVII. Incertae Sedis</taxon>
        <taxon>Sulfobacillus</taxon>
    </lineage>
</organism>